<comment type="caution">
    <text evidence="2">The sequence shown here is derived from an EMBL/GenBank/DDBJ whole genome shotgun (WGS) entry which is preliminary data.</text>
</comment>
<dbReference type="GO" id="GO:0007156">
    <property type="term" value="P:homophilic cell adhesion via plasma membrane adhesion molecules"/>
    <property type="evidence" value="ECO:0007669"/>
    <property type="project" value="InterPro"/>
</dbReference>
<gene>
    <name evidence="2" type="ORF">JCM19240_4712</name>
</gene>
<dbReference type="GO" id="GO:0016020">
    <property type="term" value="C:membrane"/>
    <property type="evidence" value="ECO:0007669"/>
    <property type="project" value="InterPro"/>
</dbReference>
<organism evidence="2 3">
    <name type="scientific">Vibrio maritimus</name>
    <dbReference type="NCBI Taxonomy" id="990268"/>
    <lineage>
        <taxon>Bacteria</taxon>
        <taxon>Pseudomonadati</taxon>
        <taxon>Pseudomonadota</taxon>
        <taxon>Gammaproteobacteria</taxon>
        <taxon>Vibrionales</taxon>
        <taxon>Vibrionaceae</taxon>
        <taxon>Vibrio</taxon>
    </lineage>
</organism>
<name>A0A090TY17_9VIBR</name>
<reference evidence="2 3" key="2">
    <citation type="submission" date="2014-09" db="EMBL/GenBank/DDBJ databases">
        <authorList>
            <consortium name="NBRP consortium"/>
            <person name="Sawabe T."/>
            <person name="Meirelles P."/>
            <person name="Nakanishi M."/>
            <person name="Sayaka M."/>
            <person name="Hattori M."/>
            <person name="Ohkuma M."/>
        </authorList>
    </citation>
    <scope>NUCLEOTIDE SEQUENCE [LARGE SCALE GENOMIC DNA]</scope>
    <source>
        <strain evidence="2 3">JCM 19240</strain>
    </source>
</reference>
<dbReference type="GO" id="GO:0005509">
    <property type="term" value="F:calcium ion binding"/>
    <property type="evidence" value="ECO:0007669"/>
    <property type="project" value="InterPro"/>
</dbReference>
<protein>
    <submittedName>
        <fullName evidence="2">T1SS secreted agglutinin RTX</fullName>
    </submittedName>
</protein>
<accession>A0A090TY17</accession>
<dbReference type="Gene3D" id="2.60.40.10">
    <property type="entry name" value="Immunoglobulins"/>
    <property type="match status" value="5"/>
</dbReference>
<dbReference type="Pfam" id="PF17963">
    <property type="entry name" value="Big_9"/>
    <property type="match status" value="1"/>
</dbReference>
<evidence type="ECO:0000259" key="1">
    <source>
        <dbReference type="PROSITE" id="PS50268"/>
    </source>
</evidence>
<proteinExistence type="predicted"/>
<dbReference type="Proteomes" id="UP000029224">
    <property type="component" value="Unassembled WGS sequence"/>
</dbReference>
<dbReference type="EMBL" id="BBMT01000008">
    <property type="protein sequence ID" value="GAL35777.1"/>
    <property type="molecule type" value="Genomic_DNA"/>
</dbReference>
<evidence type="ECO:0000313" key="3">
    <source>
        <dbReference type="Proteomes" id="UP000029224"/>
    </source>
</evidence>
<feature type="domain" description="Cadherin" evidence="1">
    <location>
        <begin position="82"/>
        <end position="164"/>
    </location>
</feature>
<keyword evidence="3" id="KW-1185">Reference proteome</keyword>
<sequence length="794" mass="84772">MQPERSPGESRVDSFEIIVTDEGGLTDTITVNVTIAGTNTDPEISVQPSYTVIEDGANLTGTIIAGVPTQDQLDNNVIGGGDPDLNEVVTWSVLDGGQYGTFSIDESTGTWQYVLNNNALAVDSLDKGDTLDDSVRIRVLDKFGHESIQDITINIVGENDAPNIRGAQTRTISEDTIEAGNYTATGQLNPGDVDADDFHLWEISDSNGGRGEYGSLILSSDGQWTFTYDQADKLDDIKALKPGERVTDTFEVTVTDSHGATSTELVTIRIEGQNDAPTVSGDITGTYVEDNGTDDPSDDLTPITGRAILEDVDNDDFAEFVIADGQTENVYTGLYGDLSIDKDGNWQFTPKNDVMQSLNEDEVKQEVFTVIAQDQNGATITQDITISIEGRNDVPVITGESTGTVVEDGTADIYGVDLTRTDGQLVASDVDNDSSISGWSIETSGVGTYGTLTVDNNGKWTYVIDNSLPATQALISGETVQETFYVVATDNDGGVSNRQEIVIDVIGQRDPGDGSGGGGIIPVDISELEVTEDGQLIDGDSYIFDVPEAARFVPINGGVYGQLVRTPDGNWQYELDNDSLLVQGLDEGETATENWRIILGPFYINVDVTINGTADKPEITYSSDTTSPQDDTILLGEALEDVTDSISGVLGVDDADLGDTHEWAVENGQGSYGTLTVDSETGEWTYVLDPSVELPAGEEVFDTFFVTVTDTDPNEDPSTASDRREVKVKIVGSAEDVVVEDKIVVETVTANEDNDDPSEIGTGDSAITITSADAGGPLTLDPNLGLGDQITWTN</sequence>
<reference evidence="2 3" key="1">
    <citation type="submission" date="2014-09" db="EMBL/GenBank/DDBJ databases">
        <title>Vibrio maritimus JCM 19240. (C210) whole genome shotgun sequence.</title>
        <authorList>
            <person name="Sawabe T."/>
            <person name="Meirelles P."/>
            <person name="Nakanishi M."/>
            <person name="Sayaka M."/>
            <person name="Hattori M."/>
            <person name="Ohkuma M."/>
        </authorList>
    </citation>
    <scope>NUCLEOTIDE SEQUENCE [LARGE SCALE GENOMIC DNA]</scope>
    <source>
        <strain evidence="2 3">JCM 19240</strain>
    </source>
</reference>
<dbReference type="InterPro" id="IPR002126">
    <property type="entry name" value="Cadherin-like_dom"/>
</dbReference>
<dbReference type="PROSITE" id="PS50268">
    <property type="entry name" value="CADHERIN_2"/>
    <property type="match status" value="1"/>
</dbReference>
<evidence type="ECO:0000313" key="2">
    <source>
        <dbReference type="EMBL" id="GAL35777.1"/>
    </source>
</evidence>
<dbReference type="AlphaFoldDB" id="A0A090TY17"/>
<dbReference type="InterPro" id="IPR013783">
    <property type="entry name" value="Ig-like_fold"/>
</dbReference>
<dbReference type="InterPro" id="IPR010221">
    <property type="entry name" value="VCBS_dom"/>
</dbReference>
<dbReference type="Pfam" id="PF17803">
    <property type="entry name" value="Cadherin_4"/>
    <property type="match status" value="2"/>
</dbReference>
<dbReference type="NCBIfam" id="TIGR01965">
    <property type="entry name" value="VCBS_repeat"/>
    <property type="match status" value="6"/>
</dbReference>
<dbReference type="InterPro" id="IPR040853">
    <property type="entry name" value="RapA2_cadherin-like"/>
</dbReference>